<dbReference type="EMBL" id="GEZM01002883">
    <property type="protein sequence ID" value="JAV97091.1"/>
    <property type="molecule type" value="Transcribed_RNA"/>
</dbReference>
<reference evidence="2" key="1">
    <citation type="journal article" date="2016" name="Sci. Rep.">
        <title>Molecular characterization of firefly nuptial gifts: a multi-omics approach sheds light on postcopulatory sexual selection.</title>
        <authorList>
            <person name="Al-Wathiqui N."/>
            <person name="Fallon T.R."/>
            <person name="South A."/>
            <person name="Weng J.K."/>
            <person name="Lewis S.M."/>
        </authorList>
    </citation>
    <scope>NUCLEOTIDE SEQUENCE</scope>
</reference>
<evidence type="ECO:0000256" key="1">
    <source>
        <dbReference type="SAM" id="SignalP"/>
    </source>
</evidence>
<feature type="chain" id="PRO_5012756322" evidence="1">
    <location>
        <begin position="27"/>
        <end position="206"/>
    </location>
</feature>
<protein>
    <submittedName>
        <fullName evidence="2">Uncharacterized protein</fullName>
    </submittedName>
</protein>
<keyword evidence="1" id="KW-0732">Signal</keyword>
<proteinExistence type="predicted"/>
<dbReference type="AlphaFoldDB" id="A0A1Y1NGX2"/>
<sequence length="206" mass="23663">MGRYEKQRFICHVFSLTYLGVLHVEAVHLSAHVPAIIMTNCNSFDIAGNHAVTDEGCQSGQRNGLYNNKRNVGPLPVSCNHIVGRILFVFVHVLFILSMAPDQIDGGINRPYGFHYSSTNFHSLTKSYFSIHAQRKFEIITEWMTNNNHRKRYICLRSTWGMNALHYRLHLVRCPVCMLAPSFFSKRWRGLVIKQEGFSISTKWGC</sequence>
<evidence type="ECO:0000313" key="2">
    <source>
        <dbReference type="EMBL" id="JAV97091.1"/>
    </source>
</evidence>
<accession>A0A1Y1NGX2</accession>
<name>A0A1Y1NGX2_PHOPY</name>
<organism evidence="2">
    <name type="scientific">Photinus pyralis</name>
    <name type="common">Common eastern firefly</name>
    <name type="synonym">Lampyris pyralis</name>
    <dbReference type="NCBI Taxonomy" id="7054"/>
    <lineage>
        <taxon>Eukaryota</taxon>
        <taxon>Metazoa</taxon>
        <taxon>Ecdysozoa</taxon>
        <taxon>Arthropoda</taxon>
        <taxon>Hexapoda</taxon>
        <taxon>Insecta</taxon>
        <taxon>Pterygota</taxon>
        <taxon>Neoptera</taxon>
        <taxon>Endopterygota</taxon>
        <taxon>Coleoptera</taxon>
        <taxon>Polyphaga</taxon>
        <taxon>Elateriformia</taxon>
        <taxon>Elateroidea</taxon>
        <taxon>Lampyridae</taxon>
        <taxon>Lampyrinae</taxon>
        <taxon>Photinus</taxon>
    </lineage>
</organism>
<feature type="signal peptide" evidence="1">
    <location>
        <begin position="1"/>
        <end position="26"/>
    </location>
</feature>